<dbReference type="Gene3D" id="2.180.10.10">
    <property type="entry name" value="RHS repeat-associated core"/>
    <property type="match status" value="1"/>
</dbReference>
<reference evidence="1 2" key="1">
    <citation type="submission" date="2017-06" db="EMBL/GenBank/DDBJ databases">
        <authorList>
            <person name="Kim H.J."/>
            <person name="Triplett B.A."/>
        </authorList>
    </citation>
    <scope>NUCLEOTIDE SEQUENCE [LARGE SCALE GENOMIC DNA]</scope>
    <source>
        <strain evidence="1 2">DSM 13116</strain>
    </source>
</reference>
<gene>
    <name evidence="1" type="ORF">SAMN04488503_0139</name>
</gene>
<sequence>MGRRVFGLPALLCDADTGRFTALDPMGAKGGDTDWYGYCVDDPVNRVDVWGLEVQVCKRPVDVDNDFVRNVADHYFIKTDSTESGMGIPGRAANQSDSINDLFAQTQWVDHTGQSKRPDTKCWTVPNVDEQCVDALIRPGNDTGRWLPGINDCHTNPTEVLDYCRTDVP</sequence>
<organism evidence="1 2">
    <name type="scientific">Humidesulfovibrio mexicanus</name>
    <dbReference type="NCBI Taxonomy" id="147047"/>
    <lineage>
        <taxon>Bacteria</taxon>
        <taxon>Pseudomonadati</taxon>
        <taxon>Thermodesulfobacteriota</taxon>
        <taxon>Desulfovibrionia</taxon>
        <taxon>Desulfovibrionales</taxon>
        <taxon>Desulfovibrionaceae</taxon>
        <taxon>Humidesulfovibrio</taxon>
    </lineage>
</organism>
<evidence type="ECO:0000313" key="1">
    <source>
        <dbReference type="EMBL" id="SNS28085.1"/>
    </source>
</evidence>
<keyword evidence="2" id="KW-1185">Reference proteome</keyword>
<dbReference type="Proteomes" id="UP000198324">
    <property type="component" value="Unassembled WGS sequence"/>
</dbReference>
<name>A0A239D6S7_9BACT</name>
<accession>A0A239D6S7</accession>
<dbReference type="AlphaFoldDB" id="A0A239D6S7"/>
<dbReference type="EMBL" id="FZOC01000012">
    <property type="protein sequence ID" value="SNS28085.1"/>
    <property type="molecule type" value="Genomic_DNA"/>
</dbReference>
<proteinExistence type="predicted"/>
<evidence type="ECO:0000313" key="2">
    <source>
        <dbReference type="Proteomes" id="UP000198324"/>
    </source>
</evidence>
<protein>
    <submittedName>
        <fullName evidence="1">RHS repeat-associated core domain-containing protein</fullName>
    </submittedName>
</protein>
<dbReference type="OrthoDB" id="5458729at2"/>